<dbReference type="Proteomes" id="UP001491310">
    <property type="component" value="Unassembled WGS sequence"/>
</dbReference>
<dbReference type="EC" id="7.4.2.4" evidence="3"/>
<dbReference type="Pfam" id="PF21090">
    <property type="entry name" value="P-loop_SecA"/>
    <property type="match status" value="1"/>
</dbReference>
<dbReference type="PROSITE" id="PS51196">
    <property type="entry name" value="SECA_MOTOR_DEAD"/>
    <property type="match status" value="1"/>
</dbReference>
<dbReference type="InterPro" id="IPR014001">
    <property type="entry name" value="Helicase_ATP-bd"/>
</dbReference>
<accession>A0ABR2YXB3</accession>
<dbReference type="InterPro" id="IPR011115">
    <property type="entry name" value="SecA_DEAD"/>
</dbReference>
<gene>
    <name evidence="14" type="ORF">WJX75_000969</name>
</gene>
<evidence type="ECO:0000256" key="3">
    <source>
        <dbReference type="ARBA" id="ARBA00012047"/>
    </source>
</evidence>
<dbReference type="InterPro" id="IPR014018">
    <property type="entry name" value="SecA_motor_DEAD"/>
</dbReference>
<organism evidence="14 15">
    <name type="scientific">Coccomyxa subellipsoidea</name>
    <dbReference type="NCBI Taxonomy" id="248742"/>
    <lineage>
        <taxon>Eukaryota</taxon>
        <taxon>Viridiplantae</taxon>
        <taxon>Chlorophyta</taxon>
        <taxon>core chlorophytes</taxon>
        <taxon>Trebouxiophyceae</taxon>
        <taxon>Trebouxiophyceae incertae sedis</taxon>
        <taxon>Coccomyxaceae</taxon>
        <taxon>Coccomyxa</taxon>
    </lineage>
</organism>
<evidence type="ECO:0000313" key="14">
    <source>
        <dbReference type="EMBL" id="KAK9916292.1"/>
    </source>
</evidence>
<feature type="domain" description="SecA family profile" evidence="13">
    <location>
        <begin position="22"/>
        <end position="793"/>
    </location>
</feature>
<keyword evidence="9" id="KW-0811">Translocation</keyword>
<dbReference type="PRINTS" id="PR00906">
    <property type="entry name" value="SECA"/>
</dbReference>
<dbReference type="InterPro" id="IPR000185">
    <property type="entry name" value="SecA"/>
</dbReference>
<evidence type="ECO:0000256" key="10">
    <source>
        <dbReference type="ARBA" id="ARBA00023136"/>
    </source>
</evidence>
<evidence type="ECO:0000256" key="4">
    <source>
        <dbReference type="ARBA" id="ARBA00022448"/>
    </source>
</evidence>
<dbReference type="InterPro" id="IPR044722">
    <property type="entry name" value="SecA_SF2_C"/>
</dbReference>
<proteinExistence type="inferred from homology"/>
<sequence length="1182" mass="132156">MSADLYRHSSASFFTESIPAHWKKHLETLATGKQRDLQKYMQKVAVINSLEEAMKALPDEALAAKTGEFRGRLRKGETLDDLLPEAFAVVREASRRVLNMRHYDVQLIGGMVLHAGAVAEMQTGEGKTLVATLAAYLNALEGKGVHVVTVNDYLAKRDCEWMGKLYEFLGISVAVVQEGYRQRRKREAFSADITYLTANSLGFTFLQDTSSVERKEDLAITRPFHYAIVDEADSLLIDDCRNPLIISAEPDTGATERFLLAHKVINSKVQGGKPFLWEQEMEPETDRVLRPGHYVIDRKLHRISLTREGMLRVLSLLVELGEDFPEVQREGRAPNINDLWEAATPMGPYIITALRARELHRRDVNYIVRDGEVKIVNTSTGRVMPTSRWTDDLHQAIEAQEYPEVEIKGRTKVSSSITFQTLFKYYTKLSGMTGTAITEEEEFHEVYGLSVTVVPTHKPRCRIDHEARVFLTEQHTLRTLRLLLSKARTQLRPVLIGTASVADSEYVAANLRKWGIQHQMLNARPQYIRREAKIISQAGVPGLITIATNMAGRGTDIILGGNPKGLAQLALENTILPTMVPEEDWKEERHDMPAIFDNFQTAAERQGALPPELAGALERVKAVVATVYSGDKISCQKADMLIEKALDTAEALHQQLFASLPLDQRAWPVFARLFPRLKTLVDVKVGAHDTSEGADVGKEMTRAIAYLRLYFDEECAYRAQQVKDVGGLLVLVLSMQESERVANQLRGRAGRQGDPGETYTLVDLNDPLVEAAGLSAGMEAMRPFLHKADMGVGFMPDSAGQMYIKFVHGALREGKRAGRLALLQSDAILEVFRRHKSELRAQLLAGSAPQRAHILRGAFLDAAEWLVNANVDPRKPPSDPSWDLEKLVHQVRYMVDPMSSAKIKMEMPRTPEAARLWKHVTKMSEYPIPIGDAEDVLGPQEEGETARMLRQALTSRKPAAALHEAITLDLPANLQEELSQQLPVQRERSILEGSGFQGRWARAAEALSEHVGLALVAAYELRKRAKIGDAFGQYLAFWERAKARGGALPADLSEVGTVAENLMDFERISMVRAVISRVLDTMWSEFLEDMKSVDTAVHLRSFSHLNPLDEYRLEGSDLFLKSLKRLRQQWACDVMRGPLLLVDVDAIIEQQQSSPKLDLEIGPPIYDLNEGVSGGLWESVEA</sequence>
<keyword evidence="6" id="KW-0067">ATP-binding</keyword>
<evidence type="ECO:0000313" key="15">
    <source>
        <dbReference type="Proteomes" id="UP001491310"/>
    </source>
</evidence>
<evidence type="ECO:0000256" key="8">
    <source>
        <dbReference type="ARBA" id="ARBA00022967"/>
    </source>
</evidence>
<dbReference type="EMBL" id="JALJOT010000003">
    <property type="protein sequence ID" value="KAK9916292.1"/>
    <property type="molecule type" value="Genomic_DNA"/>
</dbReference>
<dbReference type="InterPro" id="IPR036670">
    <property type="entry name" value="SecA_X-link_sf"/>
</dbReference>
<dbReference type="SUPFAM" id="SSF81886">
    <property type="entry name" value="Helical scaffold and wing domains of SecA"/>
    <property type="match status" value="1"/>
</dbReference>
<evidence type="ECO:0000256" key="11">
    <source>
        <dbReference type="ARBA" id="ARBA00034043"/>
    </source>
</evidence>
<feature type="domain" description="Helicase ATP-binding" evidence="12">
    <location>
        <begin position="108"/>
        <end position="268"/>
    </location>
</feature>
<dbReference type="Gene3D" id="3.40.50.300">
    <property type="entry name" value="P-loop containing nucleotide triphosphate hydrolases"/>
    <property type="match status" value="2"/>
</dbReference>
<evidence type="ECO:0000256" key="9">
    <source>
        <dbReference type="ARBA" id="ARBA00023010"/>
    </source>
</evidence>
<dbReference type="InterPro" id="IPR011130">
    <property type="entry name" value="SecA_preprotein_X-link_dom"/>
</dbReference>
<dbReference type="Gene3D" id="3.90.1440.10">
    <property type="entry name" value="SecA, preprotein cross-linking domain"/>
    <property type="match status" value="1"/>
</dbReference>
<dbReference type="Pfam" id="PF07517">
    <property type="entry name" value="SecA_DEAD"/>
    <property type="match status" value="1"/>
</dbReference>
<dbReference type="Pfam" id="PF07516">
    <property type="entry name" value="SecA_SW"/>
    <property type="match status" value="1"/>
</dbReference>
<comment type="caution">
    <text evidence="14">The sequence shown here is derived from an EMBL/GenBank/DDBJ whole genome shotgun (WGS) entry which is preliminary data.</text>
</comment>
<keyword evidence="10" id="KW-0472">Membrane</keyword>
<dbReference type="PROSITE" id="PS51192">
    <property type="entry name" value="HELICASE_ATP_BIND_1"/>
    <property type="match status" value="1"/>
</dbReference>
<name>A0ABR2YXB3_9CHLO</name>
<dbReference type="HAMAP" id="MF_01382">
    <property type="entry name" value="SecA"/>
    <property type="match status" value="1"/>
</dbReference>
<keyword evidence="5" id="KW-0547">Nucleotide-binding</keyword>
<dbReference type="SMART" id="SM00958">
    <property type="entry name" value="SecA_PP_bind"/>
    <property type="match status" value="1"/>
</dbReference>
<evidence type="ECO:0000256" key="2">
    <source>
        <dbReference type="ARBA" id="ARBA00007650"/>
    </source>
</evidence>
<dbReference type="SUPFAM" id="SSF81767">
    <property type="entry name" value="Pre-protein crosslinking domain of SecA"/>
    <property type="match status" value="1"/>
</dbReference>
<keyword evidence="15" id="KW-1185">Reference proteome</keyword>
<evidence type="ECO:0000259" key="12">
    <source>
        <dbReference type="PROSITE" id="PS51192"/>
    </source>
</evidence>
<comment type="similarity">
    <text evidence="2">Belongs to the SecA family.</text>
</comment>
<dbReference type="Gene3D" id="1.10.3060.10">
    <property type="entry name" value="Helical scaffold and wing domains of SecA"/>
    <property type="match status" value="1"/>
</dbReference>
<evidence type="ECO:0000256" key="7">
    <source>
        <dbReference type="ARBA" id="ARBA00022927"/>
    </source>
</evidence>
<evidence type="ECO:0000256" key="5">
    <source>
        <dbReference type="ARBA" id="ARBA00022741"/>
    </source>
</evidence>
<dbReference type="PANTHER" id="PTHR30612">
    <property type="entry name" value="SECA INNER MEMBRANE COMPONENT OF SEC PROTEIN SECRETION SYSTEM"/>
    <property type="match status" value="1"/>
</dbReference>
<reference evidence="14 15" key="1">
    <citation type="journal article" date="2024" name="Nat. Commun.">
        <title>Phylogenomics reveals the evolutionary origins of lichenization in chlorophyte algae.</title>
        <authorList>
            <person name="Puginier C."/>
            <person name="Libourel C."/>
            <person name="Otte J."/>
            <person name="Skaloud P."/>
            <person name="Haon M."/>
            <person name="Grisel S."/>
            <person name="Petersen M."/>
            <person name="Berrin J.G."/>
            <person name="Delaux P.M."/>
            <person name="Dal Grande F."/>
            <person name="Keller J."/>
        </authorList>
    </citation>
    <scope>NUCLEOTIDE SEQUENCE [LARGE SCALE GENOMIC DNA]</scope>
    <source>
        <strain evidence="14 15">SAG 216-7</strain>
    </source>
</reference>
<dbReference type="Pfam" id="PF01043">
    <property type="entry name" value="SecA_PP_bind"/>
    <property type="match status" value="1"/>
</dbReference>
<dbReference type="InterPro" id="IPR011116">
    <property type="entry name" value="SecA_Wing/Scaffold"/>
</dbReference>
<dbReference type="PANTHER" id="PTHR30612:SF11">
    <property type="entry name" value="PROTEIN TRANSLOCASE SUBUNIT SECA2, CHLOROPLASTIC"/>
    <property type="match status" value="1"/>
</dbReference>
<dbReference type="InterPro" id="IPR027417">
    <property type="entry name" value="P-loop_NTPase"/>
</dbReference>
<dbReference type="CDD" id="cd17928">
    <property type="entry name" value="DEXDc_SecA"/>
    <property type="match status" value="1"/>
</dbReference>
<keyword evidence="4" id="KW-0813">Transport</keyword>
<keyword evidence="7" id="KW-0653">Protein transport</keyword>
<comment type="subcellular location">
    <subcellularLocation>
        <location evidence="1">Membrane</location>
        <topology evidence="1">Peripheral membrane protein</topology>
    </subcellularLocation>
</comment>
<evidence type="ECO:0000256" key="1">
    <source>
        <dbReference type="ARBA" id="ARBA00004170"/>
    </source>
</evidence>
<dbReference type="PROSITE" id="PS01312">
    <property type="entry name" value="SECA"/>
    <property type="match status" value="1"/>
</dbReference>
<keyword evidence="8" id="KW-1278">Translocase</keyword>
<evidence type="ECO:0000256" key="6">
    <source>
        <dbReference type="ARBA" id="ARBA00022840"/>
    </source>
</evidence>
<comment type="catalytic activity">
    <reaction evidence="11">
        <text>ATP + H2O + chloroplast-proteinSide 1 = ADP + phosphate + chloroplast-proteinSide 2.</text>
        <dbReference type="EC" id="7.4.2.4"/>
    </reaction>
</comment>
<dbReference type="InterPro" id="IPR020937">
    <property type="entry name" value="SecA_CS"/>
</dbReference>
<evidence type="ECO:0000259" key="13">
    <source>
        <dbReference type="PROSITE" id="PS51196"/>
    </source>
</evidence>
<protein>
    <recommendedName>
        <fullName evidence="3">chloroplast protein-transporting ATPase</fullName>
        <ecNumber evidence="3">7.4.2.4</ecNumber>
    </recommendedName>
</protein>
<dbReference type="SUPFAM" id="SSF52540">
    <property type="entry name" value="P-loop containing nucleoside triphosphate hydrolases"/>
    <property type="match status" value="2"/>
</dbReference>
<dbReference type="SMART" id="SM00957">
    <property type="entry name" value="SecA_DEAD"/>
    <property type="match status" value="1"/>
</dbReference>
<dbReference type="InterPro" id="IPR036266">
    <property type="entry name" value="SecA_Wing/Scaffold_sf"/>
</dbReference>